<dbReference type="CDD" id="cd02440">
    <property type="entry name" value="AdoMet_MTases"/>
    <property type="match status" value="1"/>
</dbReference>
<feature type="binding site" evidence="2">
    <location>
        <begin position="96"/>
        <end position="97"/>
    </location>
    <ligand>
        <name>S-adenosyl-L-methionine</name>
        <dbReference type="ChEBI" id="CHEBI:59789"/>
    </ligand>
</feature>
<keyword evidence="2" id="KW-0949">S-adenosyl-L-methionine</keyword>
<name>A0A0A7EI73_9GAMM</name>
<proteinExistence type="predicted"/>
<dbReference type="GO" id="GO:0046872">
    <property type="term" value="F:metal ion binding"/>
    <property type="evidence" value="ECO:0007669"/>
    <property type="project" value="UniProtKB-KW"/>
</dbReference>
<dbReference type="Gene3D" id="3.40.50.150">
    <property type="entry name" value="Vaccinia Virus protein VP39"/>
    <property type="match status" value="1"/>
</dbReference>
<feature type="binding site" evidence="1">
    <location>
        <position position="27"/>
    </location>
    <ligand>
        <name>Zn(2+)</name>
        <dbReference type="ChEBI" id="CHEBI:29105"/>
    </ligand>
</feature>
<keyword evidence="1" id="KW-0862">Zinc</keyword>
<dbReference type="SUPFAM" id="SSF53335">
    <property type="entry name" value="S-adenosyl-L-methionine-dependent methyltransferases"/>
    <property type="match status" value="1"/>
</dbReference>
<gene>
    <name evidence="5" type="ORF">OM33_09705</name>
</gene>
<dbReference type="InterPro" id="IPR016718">
    <property type="entry name" value="rRNA_m1G-MeTrfase_A_prd"/>
</dbReference>
<reference evidence="5 6" key="1">
    <citation type="submission" date="2014-11" db="EMBL/GenBank/DDBJ databases">
        <title>Complete Genome Sequence of Pseudoalteromonas sp. Strain OCN003 Isolated from Kaneohe Bay, Oahu, Hawaii.</title>
        <authorList>
            <person name="Beurmann S."/>
            <person name="Videau P."/>
            <person name="Ushijima B."/>
            <person name="Smith A.M."/>
            <person name="Aeby G.S."/>
            <person name="Callahan S.M."/>
            <person name="Belcaid M."/>
        </authorList>
    </citation>
    <scope>NUCLEOTIDE SEQUENCE [LARGE SCALE GENOMIC DNA]</scope>
    <source>
        <strain evidence="5 6">OCN003</strain>
    </source>
</reference>
<dbReference type="PIRSF" id="PIRSF018249">
    <property type="entry name" value="MyrA_prd"/>
    <property type="match status" value="1"/>
</dbReference>
<evidence type="ECO:0000313" key="6">
    <source>
        <dbReference type="Proteomes" id="UP000030341"/>
    </source>
</evidence>
<feature type="domain" description="Methyltransferase" evidence="3">
    <location>
        <begin position="88"/>
        <end position="196"/>
    </location>
</feature>
<dbReference type="PANTHER" id="PTHR43460">
    <property type="entry name" value="METHYLTRANSFERASE"/>
    <property type="match status" value="1"/>
</dbReference>
<dbReference type="PANTHER" id="PTHR43460:SF1">
    <property type="entry name" value="METHYLTRANSFERASE TYPE 11 DOMAIN-CONTAINING PROTEIN"/>
    <property type="match status" value="1"/>
</dbReference>
<dbReference type="Pfam" id="PF21302">
    <property type="entry name" value="Zn_ribbon_RlmA"/>
    <property type="match status" value="1"/>
</dbReference>
<keyword evidence="6" id="KW-1185">Reference proteome</keyword>
<sequence length="269" mass="30395">MSQIYFCPLCQTPLSDETHRLICSNNHSFDKAKEGYVNLLPVQNKKSKDPGDNKDMVIARREFLARGYYDFLRAAMCQQINGLAGENTLLDVGCGEGFYTHKFNECNNVISTYGLDISKPAVKYAAKRFKDCHFSVASSSNAPFAENAFDIVTSVFSPLFDKELARLTNDKGTLIIASPGDNHLTELKALIYKEVNPHQVVDTPAGFELLNHSLHTEVVELELEALTELIKMTPFAWKFRPEHWQSLEQKVPFKVTLSFYVSKFKKVNA</sequence>
<feature type="binding site" evidence="1">
    <location>
        <position position="7"/>
    </location>
    <ligand>
        <name>Zn(2+)</name>
        <dbReference type="ChEBI" id="CHEBI:29105"/>
    </ligand>
</feature>
<dbReference type="STRING" id="1348114.OM33_09705"/>
<evidence type="ECO:0000259" key="4">
    <source>
        <dbReference type="Pfam" id="PF21302"/>
    </source>
</evidence>
<accession>A0A0A7EI73</accession>
<dbReference type="KEGG" id="pseo:OM33_09705"/>
<keyword evidence="5" id="KW-0489">Methyltransferase</keyword>
<feature type="binding site" evidence="1">
    <location>
        <position position="10"/>
    </location>
    <ligand>
        <name>Zn(2+)</name>
        <dbReference type="ChEBI" id="CHEBI:29105"/>
    </ligand>
</feature>
<feature type="binding site" evidence="2">
    <location>
        <position position="183"/>
    </location>
    <ligand>
        <name>S-adenosyl-L-methionine</name>
        <dbReference type="ChEBI" id="CHEBI:59789"/>
    </ligand>
</feature>
<dbReference type="OrthoDB" id="108476at2"/>
<evidence type="ECO:0000256" key="2">
    <source>
        <dbReference type="PIRSR" id="PIRSR018249-2"/>
    </source>
</evidence>
<dbReference type="AlphaFoldDB" id="A0A0A7EI73"/>
<feature type="domain" description="23S rRNA (guanine(745)-N(1))-methyltransferase N-terminal" evidence="4">
    <location>
        <begin position="5"/>
        <end position="48"/>
    </location>
</feature>
<dbReference type="GO" id="GO:0008168">
    <property type="term" value="F:methyltransferase activity"/>
    <property type="evidence" value="ECO:0007669"/>
    <property type="project" value="UniProtKB-KW"/>
</dbReference>
<dbReference type="InterPro" id="IPR048647">
    <property type="entry name" value="RlmA_N"/>
</dbReference>
<dbReference type="GO" id="GO:0032259">
    <property type="term" value="P:methylation"/>
    <property type="evidence" value="ECO:0007669"/>
    <property type="project" value="UniProtKB-KW"/>
</dbReference>
<evidence type="ECO:0000313" key="5">
    <source>
        <dbReference type="EMBL" id="AIY66344.1"/>
    </source>
</evidence>
<evidence type="ECO:0000259" key="3">
    <source>
        <dbReference type="Pfam" id="PF13847"/>
    </source>
</evidence>
<dbReference type="NCBIfam" id="NF008300">
    <property type="entry name" value="PRK11088.1"/>
    <property type="match status" value="1"/>
</dbReference>
<dbReference type="InterPro" id="IPR025714">
    <property type="entry name" value="Methyltranfer_dom"/>
</dbReference>
<feature type="binding site" evidence="1">
    <location>
        <position position="23"/>
    </location>
    <ligand>
        <name>Zn(2+)</name>
        <dbReference type="ChEBI" id="CHEBI:29105"/>
    </ligand>
</feature>
<dbReference type="Proteomes" id="UP000030341">
    <property type="component" value="Chromosome 1"/>
</dbReference>
<protein>
    <submittedName>
        <fullName evidence="5">SAM-dependent methyltransferase</fullName>
    </submittedName>
</protein>
<dbReference type="InterPro" id="IPR029063">
    <property type="entry name" value="SAM-dependent_MTases_sf"/>
</dbReference>
<dbReference type="Pfam" id="PF13847">
    <property type="entry name" value="Methyltransf_31"/>
    <property type="match status" value="1"/>
</dbReference>
<keyword evidence="5" id="KW-0808">Transferase</keyword>
<keyword evidence="1" id="KW-0479">Metal-binding</keyword>
<organism evidence="5 6">
    <name type="scientific">Pseudoalteromonas piratica</name>
    <dbReference type="NCBI Taxonomy" id="1348114"/>
    <lineage>
        <taxon>Bacteria</taxon>
        <taxon>Pseudomonadati</taxon>
        <taxon>Pseudomonadota</taxon>
        <taxon>Gammaproteobacteria</taxon>
        <taxon>Alteromonadales</taxon>
        <taxon>Pseudoalteromonadaceae</taxon>
        <taxon>Pseudoalteromonas</taxon>
    </lineage>
</organism>
<evidence type="ECO:0000256" key="1">
    <source>
        <dbReference type="PIRSR" id="PIRSR018249-1"/>
    </source>
</evidence>
<dbReference type="InterPro" id="IPR052939">
    <property type="entry name" value="23S_rRNA_MeTrnsfrase_RlmA"/>
</dbReference>
<dbReference type="eggNOG" id="COG2226">
    <property type="taxonomic scope" value="Bacteria"/>
</dbReference>
<feature type="binding site" evidence="2">
    <location>
        <position position="69"/>
    </location>
    <ligand>
        <name>S-adenosyl-L-methionine</name>
        <dbReference type="ChEBI" id="CHEBI:59789"/>
    </ligand>
</feature>
<dbReference type="HOGENOM" id="CLU_050931_0_0_6"/>
<dbReference type="RefSeq" id="WP_038643229.1">
    <property type="nucleotide sequence ID" value="NZ_CP009888.1"/>
</dbReference>
<dbReference type="EMBL" id="CP009888">
    <property type="protein sequence ID" value="AIY66344.1"/>
    <property type="molecule type" value="Genomic_DNA"/>
</dbReference>